<accession>A0AAD5K2Y4</accession>
<sequence>MSAAAPVNIRRADPNTPLPAEYSTTPHGTIYGSTPGGTRVIYDRSTLLALSNSQLAKTPPTKMMYVAGVTKASGNSSSSHENGNNSLHPSSANSSYRRAADLKREEEEKKKTYNPYAVLNSEDGMFDMED</sequence>
<keyword evidence="3" id="KW-0652">Protein synthesis inhibitor</keyword>
<organism evidence="5 6">
    <name type="scientific">Phascolomyces articulosus</name>
    <dbReference type="NCBI Taxonomy" id="60185"/>
    <lineage>
        <taxon>Eukaryota</taxon>
        <taxon>Fungi</taxon>
        <taxon>Fungi incertae sedis</taxon>
        <taxon>Mucoromycota</taxon>
        <taxon>Mucoromycotina</taxon>
        <taxon>Mucoromycetes</taxon>
        <taxon>Mucorales</taxon>
        <taxon>Lichtheimiaceae</taxon>
        <taxon>Phascolomyces</taxon>
    </lineage>
</organism>
<keyword evidence="5" id="KW-0396">Initiation factor</keyword>
<comment type="similarity">
    <text evidence="1">Belongs to the eIF4E-binding protein family.</text>
</comment>
<dbReference type="AlphaFoldDB" id="A0AAD5K2Y4"/>
<comment type="caution">
    <text evidence="5">The sequence shown here is derived from an EMBL/GenBank/DDBJ whole genome shotgun (WGS) entry which is preliminary data.</text>
</comment>
<dbReference type="PANTHER" id="PTHR12669:SF12">
    <property type="entry name" value="EUKARYOTIC TRANSLATION INITIATION FACTOR 4E-BINDING PROTEIN"/>
    <property type="match status" value="1"/>
</dbReference>
<evidence type="ECO:0000256" key="1">
    <source>
        <dbReference type="ARBA" id="ARBA00005480"/>
    </source>
</evidence>
<reference evidence="5" key="2">
    <citation type="submission" date="2023-02" db="EMBL/GenBank/DDBJ databases">
        <authorList>
            <consortium name="DOE Joint Genome Institute"/>
            <person name="Mondo S.J."/>
            <person name="Chang Y."/>
            <person name="Wang Y."/>
            <person name="Ahrendt S."/>
            <person name="Andreopoulos W."/>
            <person name="Barry K."/>
            <person name="Beard J."/>
            <person name="Benny G.L."/>
            <person name="Blankenship S."/>
            <person name="Bonito G."/>
            <person name="Cuomo C."/>
            <person name="Desiro A."/>
            <person name="Gervers K.A."/>
            <person name="Hundley H."/>
            <person name="Kuo A."/>
            <person name="LaButti K."/>
            <person name="Lang B.F."/>
            <person name="Lipzen A."/>
            <person name="O'Donnell K."/>
            <person name="Pangilinan J."/>
            <person name="Reynolds N."/>
            <person name="Sandor L."/>
            <person name="Smith M.W."/>
            <person name="Tsang A."/>
            <person name="Grigoriev I.V."/>
            <person name="Stajich J.E."/>
            <person name="Spatafora J.W."/>
        </authorList>
    </citation>
    <scope>NUCLEOTIDE SEQUENCE</scope>
    <source>
        <strain evidence="5">RSA 2281</strain>
    </source>
</reference>
<feature type="compositionally biased region" description="Low complexity" evidence="4">
    <location>
        <begin position="73"/>
        <end position="86"/>
    </location>
</feature>
<reference evidence="5" key="1">
    <citation type="journal article" date="2022" name="IScience">
        <title>Evolution of zygomycete secretomes and the origins of terrestrial fungal ecologies.</title>
        <authorList>
            <person name="Chang Y."/>
            <person name="Wang Y."/>
            <person name="Mondo S."/>
            <person name="Ahrendt S."/>
            <person name="Andreopoulos W."/>
            <person name="Barry K."/>
            <person name="Beard J."/>
            <person name="Benny G.L."/>
            <person name="Blankenship S."/>
            <person name="Bonito G."/>
            <person name="Cuomo C."/>
            <person name="Desiro A."/>
            <person name="Gervers K.A."/>
            <person name="Hundley H."/>
            <person name="Kuo A."/>
            <person name="LaButti K."/>
            <person name="Lang B.F."/>
            <person name="Lipzen A."/>
            <person name="O'Donnell K."/>
            <person name="Pangilinan J."/>
            <person name="Reynolds N."/>
            <person name="Sandor L."/>
            <person name="Smith M.E."/>
            <person name="Tsang A."/>
            <person name="Grigoriev I.V."/>
            <person name="Stajich J.E."/>
            <person name="Spatafora J.W."/>
        </authorList>
    </citation>
    <scope>NUCLEOTIDE SEQUENCE</scope>
    <source>
        <strain evidence="5">RSA 2281</strain>
    </source>
</reference>
<feature type="compositionally biased region" description="Polar residues" evidence="4">
    <location>
        <begin position="87"/>
        <end position="96"/>
    </location>
</feature>
<dbReference type="GO" id="GO:0003743">
    <property type="term" value="F:translation initiation factor activity"/>
    <property type="evidence" value="ECO:0007669"/>
    <property type="project" value="UniProtKB-KW"/>
</dbReference>
<evidence type="ECO:0000256" key="2">
    <source>
        <dbReference type="ARBA" id="ARBA00022845"/>
    </source>
</evidence>
<keyword evidence="5" id="KW-0648">Protein biosynthesis</keyword>
<evidence type="ECO:0000256" key="4">
    <source>
        <dbReference type="SAM" id="MobiDB-lite"/>
    </source>
</evidence>
<dbReference type="PANTHER" id="PTHR12669">
    <property type="entry name" value="EUKARYOTIC TRANSLATION INITIATION FACTOR 4E-BINDING PROTEIN"/>
    <property type="match status" value="1"/>
</dbReference>
<evidence type="ECO:0000313" key="5">
    <source>
        <dbReference type="EMBL" id="KAI9266758.1"/>
    </source>
</evidence>
<dbReference type="Pfam" id="PF05456">
    <property type="entry name" value="eIF_4EBP"/>
    <property type="match status" value="1"/>
</dbReference>
<name>A0AAD5K2Y4_9FUNG</name>
<feature type="region of interest" description="Disordered" evidence="4">
    <location>
        <begin position="1"/>
        <end position="36"/>
    </location>
</feature>
<dbReference type="Proteomes" id="UP001209540">
    <property type="component" value="Unassembled WGS sequence"/>
</dbReference>
<dbReference type="GO" id="GO:0045947">
    <property type="term" value="P:negative regulation of translational initiation"/>
    <property type="evidence" value="ECO:0007669"/>
    <property type="project" value="InterPro"/>
</dbReference>
<feature type="region of interest" description="Disordered" evidence="4">
    <location>
        <begin position="72"/>
        <end position="130"/>
    </location>
</feature>
<keyword evidence="6" id="KW-1185">Reference proteome</keyword>
<dbReference type="GO" id="GO:0005737">
    <property type="term" value="C:cytoplasm"/>
    <property type="evidence" value="ECO:0007669"/>
    <property type="project" value="TreeGrafter"/>
</dbReference>
<feature type="compositionally biased region" description="Basic and acidic residues" evidence="4">
    <location>
        <begin position="98"/>
        <end position="111"/>
    </location>
</feature>
<evidence type="ECO:0000313" key="6">
    <source>
        <dbReference type="Proteomes" id="UP001209540"/>
    </source>
</evidence>
<evidence type="ECO:0000256" key="3">
    <source>
        <dbReference type="ARBA" id="ARBA00023193"/>
    </source>
</evidence>
<dbReference type="InterPro" id="IPR008606">
    <property type="entry name" value="EIF4EBP"/>
</dbReference>
<dbReference type="GO" id="GO:0008190">
    <property type="term" value="F:eukaryotic initiation factor 4E binding"/>
    <property type="evidence" value="ECO:0007669"/>
    <property type="project" value="InterPro"/>
</dbReference>
<dbReference type="EMBL" id="JAIXMP010000010">
    <property type="protein sequence ID" value="KAI9266758.1"/>
    <property type="molecule type" value="Genomic_DNA"/>
</dbReference>
<keyword evidence="2" id="KW-0810">Translation regulation</keyword>
<gene>
    <name evidence="5" type="ORF">BDA99DRAFT_506603</name>
</gene>
<protein>
    <submittedName>
        <fullName evidence="5">Eukaryotic translation initiation factor 4E binding protein-domain-containing protein</fullName>
    </submittedName>
</protein>
<proteinExistence type="inferred from homology"/>